<evidence type="ECO:0000313" key="3">
    <source>
        <dbReference type="Proteomes" id="UP000274271"/>
    </source>
</evidence>
<keyword evidence="3" id="KW-1185">Reference proteome</keyword>
<dbReference type="PROSITE" id="PS51186">
    <property type="entry name" value="GNAT"/>
    <property type="match status" value="1"/>
</dbReference>
<dbReference type="Proteomes" id="UP000274271">
    <property type="component" value="Unassembled WGS sequence"/>
</dbReference>
<sequence>MLNRIFTPFPILKTERLTLRQVRVDDEREVFTLRSDRAINKYLDRPPSDTIDDARNFIRTINENVIKNDSLYWAITLSNHTALIGTICLFGFSDKNDQCEIGYELMPNFQGRGIMKEALEKVIDYAFNTLNVAAIEAFVHRENQSSIKLLEKFSFRHSNEPDPTDPDLRCYHLKKNN</sequence>
<dbReference type="Pfam" id="PF13302">
    <property type="entry name" value="Acetyltransf_3"/>
    <property type="match status" value="1"/>
</dbReference>
<dbReference type="RefSeq" id="WP_124906399.1">
    <property type="nucleotide sequence ID" value="NZ_RQJP01000002.1"/>
</dbReference>
<dbReference type="Gene3D" id="3.40.630.30">
    <property type="match status" value="1"/>
</dbReference>
<dbReference type="InterPro" id="IPR016181">
    <property type="entry name" value="Acyl_CoA_acyltransferase"/>
</dbReference>
<keyword evidence="2" id="KW-0808">Transferase</keyword>
<proteinExistence type="predicted"/>
<organism evidence="2 3">
    <name type="scientific">Larkinella knui</name>
    <dbReference type="NCBI Taxonomy" id="2025310"/>
    <lineage>
        <taxon>Bacteria</taxon>
        <taxon>Pseudomonadati</taxon>
        <taxon>Bacteroidota</taxon>
        <taxon>Cytophagia</taxon>
        <taxon>Cytophagales</taxon>
        <taxon>Spirosomataceae</taxon>
        <taxon>Larkinella</taxon>
    </lineage>
</organism>
<evidence type="ECO:0000259" key="1">
    <source>
        <dbReference type="PROSITE" id="PS51186"/>
    </source>
</evidence>
<dbReference type="PANTHER" id="PTHR43792:SF1">
    <property type="entry name" value="N-ACETYLTRANSFERASE DOMAIN-CONTAINING PROTEIN"/>
    <property type="match status" value="1"/>
</dbReference>
<protein>
    <submittedName>
        <fullName evidence="2">N-acetyltransferase</fullName>
    </submittedName>
</protein>
<dbReference type="InterPro" id="IPR000182">
    <property type="entry name" value="GNAT_dom"/>
</dbReference>
<dbReference type="CDD" id="cd04301">
    <property type="entry name" value="NAT_SF"/>
    <property type="match status" value="1"/>
</dbReference>
<name>A0A3P1CNC4_9BACT</name>
<dbReference type="PANTHER" id="PTHR43792">
    <property type="entry name" value="GNAT FAMILY, PUTATIVE (AFU_ORTHOLOGUE AFUA_3G00765)-RELATED-RELATED"/>
    <property type="match status" value="1"/>
</dbReference>
<dbReference type="AlphaFoldDB" id="A0A3P1CNC4"/>
<feature type="domain" description="N-acetyltransferase" evidence="1">
    <location>
        <begin position="17"/>
        <end position="177"/>
    </location>
</feature>
<dbReference type="GO" id="GO:0016747">
    <property type="term" value="F:acyltransferase activity, transferring groups other than amino-acyl groups"/>
    <property type="evidence" value="ECO:0007669"/>
    <property type="project" value="InterPro"/>
</dbReference>
<comment type="caution">
    <text evidence="2">The sequence shown here is derived from an EMBL/GenBank/DDBJ whole genome shotgun (WGS) entry which is preliminary data.</text>
</comment>
<dbReference type="OrthoDB" id="9811523at2"/>
<accession>A0A3P1CNC4</accession>
<evidence type="ECO:0000313" key="2">
    <source>
        <dbReference type="EMBL" id="RRB14833.1"/>
    </source>
</evidence>
<dbReference type="InterPro" id="IPR051531">
    <property type="entry name" value="N-acetyltransferase"/>
</dbReference>
<reference evidence="2 3" key="1">
    <citation type="submission" date="2018-11" db="EMBL/GenBank/DDBJ databases">
        <authorList>
            <person name="Zhou Z."/>
            <person name="Wang G."/>
        </authorList>
    </citation>
    <scope>NUCLEOTIDE SEQUENCE [LARGE SCALE GENOMIC DNA]</scope>
    <source>
        <strain evidence="2 3">KCTC42998</strain>
    </source>
</reference>
<dbReference type="SUPFAM" id="SSF55729">
    <property type="entry name" value="Acyl-CoA N-acyltransferases (Nat)"/>
    <property type="match status" value="1"/>
</dbReference>
<dbReference type="EMBL" id="RQJP01000002">
    <property type="protein sequence ID" value="RRB14833.1"/>
    <property type="molecule type" value="Genomic_DNA"/>
</dbReference>
<gene>
    <name evidence="2" type="ORF">EHT87_09705</name>
</gene>